<evidence type="ECO:0000313" key="2">
    <source>
        <dbReference type="EMBL" id="MPL60934.1"/>
    </source>
</evidence>
<sequence>MRVIAHREVAHQARLHALVLQVLQELAEAGQVDHLRRLGQPAGAARADFVDDRLQRLHRVLDEIGHGPDPHPGLHIHRAQDVEVIGLDPLQPRRLAPDLAEVAVRAEQRHRPGSADHRDLRIRVGGGEPVDRLVVARRIHEALPFATGVPDQVGEEAARVVVAQLGAVGEAAAEHRLAAAELDPVGAEEMAVHAGDDVFRQPALEVFEKIGKPLEHRVGRRGLAVLMILAREAALHVKPRPALGAPLDRLREQPVDLRGVRFGGRADRGAGAQEGGVEPVGLGPDLARDEAVRAAQELQVIVVEDVRLALIVELRQRQRAAFDAGGVKPGERLEIAFVGDPDALEEAVVHRPVRVFEDRAQRLPGQAPPLAAQMRHEPRGQAALDADPALEIDIAVEEPALLLPGKREAQGEALHVHPAHRPADLGGGDAFDEIGVRAGIEIGDQLLDRAQRQARARGKEDMAHLGVAGKHLLGPRLCRGDQGKGAPFALVALREGDGVEVGEAFAERGIILCRHPRVDVDHHRRAAFGPVARDLCRAVQRRVAHHHEPDRHRRPLTPSCPST</sequence>
<dbReference type="AlphaFoldDB" id="A0A644T274"/>
<reference evidence="2" key="1">
    <citation type="submission" date="2019-08" db="EMBL/GenBank/DDBJ databases">
        <authorList>
            <person name="Kucharzyk K."/>
            <person name="Murdoch R.W."/>
            <person name="Higgins S."/>
            <person name="Loffler F."/>
        </authorList>
    </citation>
    <scope>NUCLEOTIDE SEQUENCE</scope>
</reference>
<dbReference type="EMBL" id="VSSQ01000013">
    <property type="protein sequence ID" value="MPL60934.1"/>
    <property type="molecule type" value="Genomic_DNA"/>
</dbReference>
<accession>A0A644T274</accession>
<proteinExistence type="predicted"/>
<protein>
    <submittedName>
        <fullName evidence="2">Uncharacterized protein</fullName>
    </submittedName>
</protein>
<comment type="caution">
    <text evidence="2">The sequence shown here is derived from an EMBL/GenBank/DDBJ whole genome shotgun (WGS) entry which is preliminary data.</text>
</comment>
<organism evidence="2">
    <name type="scientific">bioreactor metagenome</name>
    <dbReference type="NCBI Taxonomy" id="1076179"/>
    <lineage>
        <taxon>unclassified sequences</taxon>
        <taxon>metagenomes</taxon>
        <taxon>ecological metagenomes</taxon>
    </lineage>
</organism>
<evidence type="ECO:0000256" key="1">
    <source>
        <dbReference type="SAM" id="MobiDB-lite"/>
    </source>
</evidence>
<name>A0A644T274_9ZZZZ</name>
<feature type="region of interest" description="Disordered" evidence="1">
    <location>
        <begin position="542"/>
        <end position="563"/>
    </location>
</feature>
<gene>
    <name evidence="2" type="ORF">SDC9_06499</name>
</gene>